<evidence type="ECO:0000313" key="2">
    <source>
        <dbReference type="Proteomes" id="UP000692954"/>
    </source>
</evidence>
<organism evidence="1 2">
    <name type="scientific">Paramecium sonneborni</name>
    <dbReference type="NCBI Taxonomy" id="65129"/>
    <lineage>
        <taxon>Eukaryota</taxon>
        <taxon>Sar</taxon>
        <taxon>Alveolata</taxon>
        <taxon>Ciliophora</taxon>
        <taxon>Intramacronucleata</taxon>
        <taxon>Oligohymenophorea</taxon>
        <taxon>Peniculida</taxon>
        <taxon>Parameciidae</taxon>
        <taxon>Paramecium</taxon>
    </lineage>
</organism>
<name>A0A8S1P0J6_9CILI</name>
<gene>
    <name evidence="1" type="ORF">PSON_ATCC_30995.1.T0660023</name>
</gene>
<keyword evidence="2" id="KW-1185">Reference proteome</keyword>
<proteinExistence type="predicted"/>
<sequence>MAPKYFFMIDVSTKSETLLRQDMNELIISDQFNLTFDCQIHLYNFNKKLKQVQMYVLKDDNEYIYMENIYLIYKILKIVLLHSQIFISQTSIKKQQIYGSIENILKINLQLGFQFNNPHILINQRIKYFREQQEIIIVVTQKKIYFDLKFKLCIFVHPFLQFLLVL</sequence>
<dbReference type="OrthoDB" id="49016at2759"/>
<reference evidence="1" key="1">
    <citation type="submission" date="2021-01" db="EMBL/GenBank/DDBJ databases">
        <authorList>
            <consortium name="Genoscope - CEA"/>
            <person name="William W."/>
        </authorList>
    </citation>
    <scope>NUCLEOTIDE SEQUENCE</scope>
</reference>
<accession>A0A8S1P0J6</accession>
<evidence type="ECO:0000313" key="1">
    <source>
        <dbReference type="EMBL" id="CAD8096176.1"/>
    </source>
</evidence>
<dbReference type="Proteomes" id="UP000692954">
    <property type="component" value="Unassembled WGS sequence"/>
</dbReference>
<dbReference type="EMBL" id="CAJJDN010000066">
    <property type="protein sequence ID" value="CAD8096176.1"/>
    <property type="molecule type" value="Genomic_DNA"/>
</dbReference>
<protein>
    <submittedName>
        <fullName evidence="1">Uncharacterized protein</fullName>
    </submittedName>
</protein>
<comment type="caution">
    <text evidence="1">The sequence shown here is derived from an EMBL/GenBank/DDBJ whole genome shotgun (WGS) entry which is preliminary data.</text>
</comment>
<dbReference type="AlphaFoldDB" id="A0A8S1P0J6"/>